<dbReference type="Pfam" id="PF17736">
    <property type="entry name" value="Ig_C17orf99"/>
    <property type="match status" value="2"/>
</dbReference>
<keyword evidence="1 3" id="KW-0732">Signal</keyword>
<dbReference type="Proteomes" id="UP001314169">
    <property type="component" value="Chromosome 16"/>
</dbReference>
<evidence type="ECO:0000256" key="1">
    <source>
        <dbReference type="ARBA" id="ARBA00022729"/>
    </source>
</evidence>
<dbReference type="InterPro" id="IPR013783">
    <property type="entry name" value="Ig-like_fold"/>
</dbReference>
<reference evidence="5" key="1">
    <citation type="submission" date="2023-12" db="EMBL/GenBank/DDBJ databases">
        <authorList>
            <person name="Brown T."/>
        </authorList>
    </citation>
    <scope>NUCLEOTIDE SEQUENCE</scope>
</reference>
<dbReference type="SUPFAM" id="SSF48726">
    <property type="entry name" value="Immunoglobulin"/>
    <property type="match status" value="1"/>
</dbReference>
<gene>
    <name evidence="5" type="ORF">MPIPNATIZW_LOCUS6876</name>
</gene>
<evidence type="ECO:0000259" key="4">
    <source>
        <dbReference type="PROSITE" id="PS50835"/>
    </source>
</evidence>
<evidence type="ECO:0000313" key="5">
    <source>
        <dbReference type="EMBL" id="CAK6438570.1"/>
    </source>
</evidence>
<feature type="chain" id="PRO_5046413393" description="Ig-like domain-containing protein" evidence="3">
    <location>
        <begin position="19"/>
        <end position="248"/>
    </location>
</feature>
<name>A0ABN9ZJU6_PIPNA</name>
<evidence type="ECO:0000313" key="6">
    <source>
        <dbReference type="Proteomes" id="UP001314169"/>
    </source>
</evidence>
<protein>
    <recommendedName>
        <fullName evidence="4">Ig-like domain-containing protein</fullName>
    </recommendedName>
</protein>
<keyword evidence="6" id="KW-1185">Reference proteome</keyword>
<keyword evidence="2" id="KW-0325">Glycoprotein</keyword>
<dbReference type="PROSITE" id="PS50835">
    <property type="entry name" value="IG_LIKE"/>
    <property type="match status" value="1"/>
</dbReference>
<dbReference type="EMBL" id="OY882873">
    <property type="protein sequence ID" value="CAK6438570.1"/>
    <property type="molecule type" value="Genomic_DNA"/>
</dbReference>
<dbReference type="Gene3D" id="2.60.40.10">
    <property type="entry name" value="Immunoglobulins"/>
    <property type="match status" value="1"/>
</dbReference>
<organism evidence="5 6">
    <name type="scientific">Pipistrellus nathusii</name>
    <name type="common">Nathusius' pipistrelle</name>
    <dbReference type="NCBI Taxonomy" id="59473"/>
    <lineage>
        <taxon>Eukaryota</taxon>
        <taxon>Metazoa</taxon>
        <taxon>Chordata</taxon>
        <taxon>Craniata</taxon>
        <taxon>Vertebrata</taxon>
        <taxon>Euteleostomi</taxon>
        <taxon>Mammalia</taxon>
        <taxon>Eutheria</taxon>
        <taxon>Laurasiatheria</taxon>
        <taxon>Chiroptera</taxon>
        <taxon>Yangochiroptera</taxon>
        <taxon>Vespertilionidae</taxon>
        <taxon>Pipistrellus</taxon>
    </lineage>
</organism>
<evidence type="ECO:0000256" key="3">
    <source>
        <dbReference type="SAM" id="SignalP"/>
    </source>
</evidence>
<proteinExistence type="predicted"/>
<feature type="signal peptide" evidence="3">
    <location>
        <begin position="1"/>
        <end position="18"/>
    </location>
</feature>
<dbReference type="InterPro" id="IPR036179">
    <property type="entry name" value="Ig-like_dom_sf"/>
</dbReference>
<dbReference type="InterPro" id="IPR007110">
    <property type="entry name" value="Ig-like_dom"/>
</dbReference>
<evidence type="ECO:0000256" key="2">
    <source>
        <dbReference type="ARBA" id="ARBA00023180"/>
    </source>
</evidence>
<sequence>MRLPLLLCVASLASGSLSVEPEEELRPELSIAYRVLEVFPRGRRVTITCQVPAPMLRPVTYTLWGSRDVEVARKVASTQEPASFHINVTLKSRPDLLTYTCQARTSGGTRLASAPLQLYWELWAKPVSQLHANFTVLDRETAPRFEISCQAASGSPPITYSLVGRDGHVHVRQTPRYGQPANFSFPLTQTSAWLRCQAQNGISVQSSPLTLAPPGQLPKAPTVVLAASLTSIAAISSGMLGWTRWNRL</sequence>
<dbReference type="InterPro" id="IPR040878">
    <property type="entry name" value="IL-40-like_Ig"/>
</dbReference>
<accession>A0ABN9ZJU6</accession>
<feature type="domain" description="Ig-like" evidence="4">
    <location>
        <begin position="27"/>
        <end position="117"/>
    </location>
</feature>